<keyword evidence="1" id="KW-0732">Signal</keyword>
<evidence type="ECO:0000256" key="1">
    <source>
        <dbReference type="SAM" id="SignalP"/>
    </source>
</evidence>
<reference evidence="3" key="1">
    <citation type="journal article" date="2014" name="Genome Announc.">
        <title>Genome sequence and annotation of Acremonium chrysogenum, producer of the beta-lactam antibiotic cephalosporin C.</title>
        <authorList>
            <person name="Terfehr D."/>
            <person name="Dahlmann T.A."/>
            <person name="Specht T."/>
            <person name="Zadra I."/>
            <person name="Kuernsteiner H."/>
            <person name="Kueck U."/>
        </authorList>
    </citation>
    <scope>NUCLEOTIDE SEQUENCE [LARGE SCALE GENOMIC DNA]</scope>
    <source>
        <strain evidence="3">ATCC 11550 / CBS 779.69 / DSM 880 / IAM 14645 / JCM 23072 / IMI 49137</strain>
    </source>
</reference>
<name>A0A086T4G9_HAPC1</name>
<dbReference type="OrthoDB" id="5152093at2759"/>
<evidence type="ECO:0000313" key="2">
    <source>
        <dbReference type="EMBL" id="KFH44251.1"/>
    </source>
</evidence>
<organism evidence="2 3">
    <name type="scientific">Hapsidospora chrysogenum (strain ATCC 11550 / CBS 779.69 / DSM 880 / IAM 14645 / JCM 23072 / IMI 49137)</name>
    <name type="common">Acremonium chrysogenum</name>
    <dbReference type="NCBI Taxonomy" id="857340"/>
    <lineage>
        <taxon>Eukaryota</taxon>
        <taxon>Fungi</taxon>
        <taxon>Dikarya</taxon>
        <taxon>Ascomycota</taxon>
        <taxon>Pezizomycotina</taxon>
        <taxon>Sordariomycetes</taxon>
        <taxon>Hypocreomycetidae</taxon>
        <taxon>Hypocreales</taxon>
        <taxon>Bionectriaceae</taxon>
        <taxon>Hapsidospora</taxon>
    </lineage>
</organism>
<dbReference type="EMBL" id="JPKY01000052">
    <property type="protein sequence ID" value="KFH44251.1"/>
    <property type="molecule type" value="Genomic_DNA"/>
</dbReference>
<dbReference type="Proteomes" id="UP000029964">
    <property type="component" value="Unassembled WGS sequence"/>
</dbReference>
<sequence>MRVTTILLGLAGLSAAAKLRPRHGHKGPTRDISHTSTKNTLSLTVRQSCSSGFTPCDLDYCIPDGGQCCYEGFGNYCPDGSYCDQGGCCDDGEICTSGIDDDYDDLEDIIDCDSDEEKKPRMARGYSRERRAKIA</sequence>
<gene>
    <name evidence="2" type="ORF">ACRE_049710</name>
</gene>
<keyword evidence="3" id="KW-1185">Reference proteome</keyword>
<proteinExistence type="predicted"/>
<protein>
    <recommendedName>
        <fullName evidence="4">Granulins domain-containing protein</fullName>
    </recommendedName>
</protein>
<feature type="signal peptide" evidence="1">
    <location>
        <begin position="1"/>
        <end position="16"/>
    </location>
</feature>
<evidence type="ECO:0008006" key="4">
    <source>
        <dbReference type="Google" id="ProtNLM"/>
    </source>
</evidence>
<dbReference type="AlphaFoldDB" id="A0A086T4G9"/>
<comment type="caution">
    <text evidence="2">The sequence shown here is derived from an EMBL/GenBank/DDBJ whole genome shotgun (WGS) entry which is preliminary data.</text>
</comment>
<accession>A0A086T4G9</accession>
<dbReference type="HOGENOM" id="CLU_1885154_0_0_1"/>
<feature type="chain" id="PRO_5001815409" description="Granulins domain-containing protein" evidence="1">
    <location>
        <begin position="17"/>
        <end position="135"/>
    </location>
</feature>
<evidence type="ECO:0000313" key="3">
    <source>
        <dbReference type="Proteomes" id="UP000029964"/>
    </source>
</evidence>